<reference evidence="3" key="2">
    <citation type="submission" date="2013-01" db="EMBL/GenBank/DDBJ databases">
        <title>The wheat powdery mildew genome reveals unique evolution of an obligate biotroph.</title>
        <authorList>
            <person name="Oberhaensli S."/>
            <person name="Wicker T."/>
            <person name="Keller B."/>
        </authorList>
    </citation>
    <scope>NUCLEOTIDE SEQUENCE</scope>
    <source>
        <strain evidence="3">96224</strain>
    </source>
</reference>
<feature type="domain" description="SPIN90/Ldb17 leucine-rich" evidence="2">
    <location>
        <begin position="203"/>
        <end position="343"/>
    </location>
</feature>
<sequence length="501" mass="57906">MESLEYTFENEEQFWAELEEIVSTQSTSHLIIENSFRTYLQLVTKFADEYLTTSEDWEECAWKLLNSKLFQVESNHVRYQIIQSVIQIEDLTSIYLLVSILLLDGLRNEETFEMMKHAKCFRRLIDLIRLKQTIKPTLLDLLLKLLYEMSRCQQLSIDDLKIVDESFVISLLDMIEELSQDIDDPYHYPVIRVLVRILPSHQLSSYLIFLQLVLNEQFMISSTTSLRAPNAPSLTNRVVKLISSHGSKYMTFGENLIILLNRETEISLQLLILKLFYLLFTTPATYEYFYTNDLRVLVDVIIRNLLDLPRDLSTLRHTYLRVLYPLLAYSQLKCPPHYKTKEITRVIDTLGNPGNAHWEPTDTTTLRLVNRIADISWLQRDKDPIKSSGILLTSKQSASNTSIEDMVPGMEKDGGHTSNRCLRSEASSSCLSQVSDTRTESRNTYSNTDASHPLPTRQQTQNNLLPLLPDKMARPLPPKTPPRRRTKPRSSIAPEVHSTFN</sequence>
<dbReference type="EMBL" id="UIGY01000210">
    <property type="protein sequence ID" value="SUZ13028.1"/>
    <property type="molecule type" value="Genomic_DNA"/>
</dbReference>
<dbReference type="Proteomes" id="UP000053110">
    <property type="component" value="Unassembled WGS sequence"/>
</dbReference>
<dbReference type="AlphaFoldDB" id="A0A061HC33"/>
<proteinExistence type="predicted"/>
<dbReference type="EMBL" id="KE375183">
    <property type="protein sequence ID" value="EPQ62230.1"/>
    <property type="molecule type" value="Genomic_DNA"/>
</dbReference>
<dbReference type="HOGENOM" id="CLU_017272_0_1_1"/>
<dbReference type="GO" id="GO:0000147">
    <property type="term" value="P:actin cortical patch assembly"/>
    <property type="evidence" value="ECO:0007669"/>
    <property type="project" value="TreeGrafter"/>
</dbReference>
<name>A0A061HC33_BLUGR</name>
<dbReference type="GO" id="GO:0006897">
    <property type="term" value="P:endocytosis"/>
    <property type="evidence" value="ECO:0007669"/>
    <property type="project" value="TreeGrafter"/>
</dbReference>
<dbReference type="GO" id="GO:0071933">
    <property type="term" value="F:Arp2/3 complex binding"/>
    <property type="evidence" value="ECO:0007669"/>
    <property type="project" value="TreeGrafter"/>
</dbReference>
<feature type="compositionally biased region" description="Polar residues" evidence="1">
    <location>
        <begin position="393"/>
        <end position="403"/>
    </location>
</feature>
<feature type="compositionally biased region" description="Polar residues" evidence="1">
    <location>
        <begin position="416"/>
        <end position="461"/>
    </location>
</feature>
<dbReference type="InterPro" id="IPR018556">
    <property type="entry name" value="SPIN90/Ldb17_LRD"/>
</dbReference>
<accession>A0A061HC33</accession>
<gene>
    <name evidence="3" type="ORF">BGT96224_3777</name>
    <name evidence="4" type="ORF">BGT96224V2_LOCUS6192</name>
</gene>
<reference evidence="5" key="1">
    <citation type="journal article" date="2013" name="Nat. Genet.">
        <title>The wheat powdery mildew genome shows the unique evolution of an obligate biotroph.</title>
        <authorList>
            <person name="Wicker T."/>
            <person name="Oberhaensli S."/>
            <person name="Parlange F."/>
            <person name="Buchmann J.P."/>
            <person name="Shatalina M."/>
            <person name="Roffler S."/>
            <person name="Ben-David R."/>
            <person name="Dolezel J."/>
            <person name="Simkova H."/>
            <person name="Schulze-Lefert P."/>
            <person name="Spanu P.D."/>
            <person name="Bruggmann R."/>
            <person name="Amselem J."/>
            <person name="Quesneville H."/>
            <person name="Ver Loren van Themaat E."/>
            <person name="Paape T."/>
            <person name="Shimizu K.K."/>
            <person name="Keller B."/>
        </authorList>
    </citation>
    <scope>NUCLEOTIDE SEQUENCE [LARGE SCALE GENOMIC DNA]</scope>
    <source>
        <strain evidence="5">96224</strain>
    </source>
</reference>
<feature type="region of interest" description="Disordered" evidence="1">
    <location>
        <begin position="393"/>
        <end position="501"/>
    </location>
</feature>
<dbReference type="PANTHER" id="PTHR13357">
    <property type="entry name" value="SH3 ADAPTER PROTEIN SPIN90 NCK INTERACTING PROTEIN WITH SH3 DOMAIN"/>
    <property type="match status" value="1"/>
</dbReference>
<dbReference type="PANTHER" id="PTHR13357:SF1">
    <property type="entry name" value="NCK-INTERACTING PROTEIN WITH SH3 DOMAIN"/>
    <property type="match status" value="1"/>
</dbReference>
<evidence type="ECO:0000313" key="3">
    <source>
        <dbReference type="EMBL" id="EPQ62230.1"/>
    </source>
</evidence>
<organism evidence="4">
    <name type="scientific">Blumeria graminis f. sp. tritici 96224</name>
    <dbReference type="NCBI Taxonomy" id="1268274"/>
    <lineage>
        <taxon>Eukaryota</taxon>
        <taxon>Fungi</taxon>
        <taxon>Dikarya</taxon>
        <taxon>Ascomycota</taxon>
        <taxon>Pezizomycotina</taxon>
        <taxon>Leotiomycetes</taxon>
        <taxon>Erysiphales</taxon>
        <taxon>Erysiphaceae</taxon>
        <taxon>Blumeria</taxon>
    </lineage>
</organism>
<evidence type="ECO:0000313" key="4">
    <source>
        <dbReference type="EMBL" id="SUZ13028.1"/>
    </source>
</evidence>
<reference evidence="4" key="3">
    <citation type="submission" date="2018-07" db="EMBL/GenBank/DDBJ databases">
        <authorList>
            <person name="Quirk P.G."/>
            <person name="Krulwich T.A."/>
        </authorList>
    </citation>
    <scope>NUCLEOTIDE SEQUENCE</scope>
    <source>
        <strain evidence="4">96224</strain>
    </source>
</reference>
<dbReference type="InterPro" id="IPR030125">
    <property type="entry name" value="SPIN90/Ldb17"/>
</dbReference>
<evidence type="ECO:0000259" key="2">
    <source>
        <dbReference type="Pfam" id="PF09431"/>
    </source>
</evidence>
<protein>
    <submittedName>
        <fullName evidence="4">Bgt-3777</fullName>
    </submittedName>
</protein>
<evidence type="ECO:0000313" key="5">
    <source>
        <dbReference type="Proteomes" id="UP000053110"/>
    </source>
</evidence>
<dbReference type="GO" id="GO:0030479">
    <property type="term" value="C:actin cortical patch"/>
    <property type="evidence" value="ECO:0007669"/>
    <property type="project" value="TreeGrafter"/>
</dbReference>
<dbReference type="GO" id="GO:0051666">
    <property type="term" value="P:actin cortical patch localization"/>
    <property type="evidence" value="ECO:0007669"/>
    <property type="project" value="TreeGrafter"/>
</dbReference>
<dbReference type="Pfam" id="PF09431">
    <property type="entry name" value="SPIN90_LRD"/>
    <property type="match status" value="1"/>
</dbReference>
<dbReference type="OrthoDB" id="445362at2759"/>
<evidence type="ECO:0000256" key="1">
    <source>
        <dbReference type="SAM" id="MobiDB-lite"/>
    </source>
</evidence>